<accession>A0A222YD45</accession>
<dbReference type="OrthoDB" id="9812878at2"/>
<sequence length="281" mass="30714">MSKKTKWLIGGAAVIVIAGAAYASFGQHSKTSSKTVTIGIMSGSKQDQAIWNTVKKTAKDKYGITIKFKEFTDYSQPNKALAAGDIDLNAFQHYAFLKASNKATGNKIVSIGDTVISPIRLYSKTYTKVSQFKSGDTIAVPNDPSNESRSLYVLKSAGLIDLKNGLTTATVKDITKNPKNLKIKELAADQTARTLSDIQGAVINGTYADSAKLDYKKAIFVEPINKNSHQWVNIIAANSKDKDNKTYKQVVKAYQTDAVKKAINKQYDGVELPAWDKDFSK</sequence>
<keyword evidence="4" id="KW-0564">Palmitate</keyword>
<dbReference type="Proteomes" id="UP000469952">
    <property type="component" value="Unassembled WGS sequence"/>
</dbReference>
<feature type="chain" id="PRO_5039464305" description="Lipoprotein" evidence="7">
    <location>
        <begin position="24"/>
        <end position="281"/>
    </location>
</feature>
<name>A0A222YD45_LEUME</name>
<comment type="subcellular location">
    <subcellularLocation>
        <location evidence="1">Membrane</location>
        <topology evidence="1">Lipid-anchor</topology>
    </subcellularLocation>
</comment>
<protein>
    <recommendedName>
        <fullName evidence="6">Lipoprotein</fullName>
    </recommendedName>
</protein>
<dbReference type="Gene3D" id="3.40.190.10">
    <property type="entry name" value="Periplasmic binding protein-like II"/>
    <property type="match status" value="2"/>
</dbReference>
<dbReference type="AlphaFoldDB" id="A0A222YD45"/>
<evidence type="ECO:0000256" key="7">
    <source>
        <dbReference type="SAM" id="SignalP"/>
    </source>
</evidence>
<gene>
    <name evidence="8" type="ORF">GFV13_02840</name>
</gene>
<evidence type="ECO:0000256" key="4">
    <source>
        <dbReference type="ARBA" id="ARBA00023139"/>
    </source>
</evidence>
<keyword evidence="3" id="KW-0472">Membrane</keyword>
<dbReference type="PANTHER" id="PTHR30429:SF0">
    <property type="entry name" value="METHIONINE-BINDING LIPOPROTEIN METQ"/>
    <property type="match status" value="1"/>
</dbReference>
<feature type="signal peptide" evidence="7">
    <location>
        <begin position="1"/>
        <end position="23"/>
    </location>
</feature>
<dbReference type="STRING" id="1245.ARA02_02060"/>
<keyword evidence="2 7" id="KW-0732">Signal</keyword>
<dbReference type="SUPFAM" id="SSF53850">
    <property type="entry name" value="Periplasmic binding protein-like II"/>
    <property type="match status" value="1"/>
</dbReference>
<evidence type="ECO:0000256" key="2">
    <source>
        <dbReference type="ARBA" id="ARBA00022729"/>
    </source>
</evidence>
<evidence type="ECO:0000256" key="1">
    <source>
        <dbReference type="ARBA" id="ARBA00004635"/>
    </source>
</evidence>
<dbReference type="GeneID" id="29575951"/>
<dbReference type="InterPro" id="IPR004872">
    <property type="entry name" value="Lipoprotein_NlpA"/>
</dbReference>
<comment type="caution">
    <text evidence="8">The sequence shown here is derived from an EMBL/GenBank/DDBJ whole genome shotgun (WGS) entry which is preliminary data.</text>
</comment>
<dbReference type="RefSeq" id="WP_011679280.1">
    <property type="nucleotide sequence ID" value="NZ_BBPK01000006.1"/>
</dbReference>
<dbReference type="PANTHER" id="PTHR30429">
    <property type="entry name" value="D-METHIONINE-BINDING LIPOPROTEIN METQ"/>
    <property type="match status" value="1"/>
</dbReference>
<proteinExistence type="inferred from homology"/>
<dbReference type="GO" id="GO:0016020">
    <property type="term" value="C:membrane"/>
    <property type="evidence" value="ECO:0007669"/>
    <property type="project" value="UniProtKB-SubCell"/>
</dbReference>
<evidence type="ECO:0000256" key="5">
    <source>
        <dbReference type="ARBA" id="ARBA00023288"/>
    </source>
</evidence>
<comment type="similarity">
    <text evidence="6">Belongs to the nlpA lipoprotein family.</text>
</comment>
<dbReference type="PIRSF" id="PIRSF002854">
    <property type="entry name" value="MetQ"/>
    <property type="match status" value="1"/>
</dbReference>
<evidence type="ECO:0000313" key="8">
    <source>
        <dbReference type="EMBL" id="MQR26234.1"/>
    </source>
</evidence>
<evidence type="ECO:0000256" key="6">
    <source>
        <dbReference type="PIRNR" id="PIRNR002854"/>
    </source>
</evidence>
<dbReference type="EMBL" id="WIPA01000003">
    <property type="protein sequence ID" value="MQR26234.1"/>
    <property type="molecule type" value="Genomic_DNA"/>
</dbReference>
<evidence type="ECO:0000256" key="3">
    <source>
        <dbReference type="ARBA" id="ARBA00023136"/>
    </source>
</evidence>
<dbReference type="OMA" id="DHKITRE"/>
<reference evidence="8 9" key="1">
    <citation type="submission" date="2019-10" db="EMBL/GenBank/DDBJ databases">
        <title>WGS of Leuconostoc mesenteroides.</title>
        <authorList>
            <person name="Melo Bolivar J."/>
            <person name="Marino-Ramirez L."/>
            <person name="Villamil Diaz L.M."/>
        </authorList>
    </citation>
    <scope>NUCLEOTIDE SEQUENCE [LARGE SCALE GENOMIC DNA]</scope>
    <source>
        <strain evidence="8 9">M11</strain>
    </source>
</reference>
<keyword evidence="5 6" id="KW-0449">Lipoprotein</keyword>
<organism evidence="8 9">
    <name type="scientific">Leuconostoc mesenteroides</name>
    <dbReference type="NCBI Taxonomy" id="1245"/>
    <lineage>
        <taxon>Bacteria</taxon>
        <taxon>Bacillati</taxon>
        <taxon>Bacillota</taxon>
        <taxon>Bacilli</taxon>
        <taxon>Lactobacillales</taxon>
        <taxon>Lactobacillaceae</taxon>
        <taxon>Leuconostoc</taxon>
    </lineage>
</organism>
<dbReference type="Pfam" id="PF03180">
    <property type="entry name" value="Lipoprotein_9"/>
    <property type="match status" value="1"/>
</dbReference>
<evidence type="ECO:0000313" key="9">
    <source>
        <dbReference type="Proteomes" id="UP000469952"/>
    </source>
</evidence>